<keyword evidence="14" id="KW-0413">Isomerase</keyword>
<feature type="transmembrane region" description="Helical" evidence="15">
    <location>
        <begin position="12"/>
        <end position="30"/>
    </location>
</feature>
<comment type="similarity">
    <text evidence="11">Belongs to the PpiD chaperone family.</text>
</comment>
<gene>
    <name evidence="17" type="ORF">DI565_10760</name>
</gene>
<evidence type="ECO:0000313" key="17">
    <source>
        <dbReference type="EMBL" id="PZQ14921.1"/>
    </source>
</evidence>
<evidence type="ECO:0000313" key="18">
    <source>
        <dbReference type="Proteomes" id="UP000249577"/>
    </source>
</evidence>
<name>A0A2W5KDG6_ANCNO</name>
<dbReference type="InterPro" id="IPR046357">
    <property type="entry name" value="PPIase_dom_sf"/>
</dbReference>
<evidence type="ECO:0000256" key="8">
    <source>
        <dbReference type="ARBA" id="ARBA00023186"/>
    </source>
</evidence>
<comment type="subcellular location">
    <subcellularLocation>
        <location evidence="1">Cell inner membrane</location>
        <topology evidence="1">Single-pass type II membrane protein</topology>
        <orientation evidence="1">Periplasmic side</orientation>
    </subcellularLocation>
</comment>
<evidence type="ECO:0000256" key="12">
    <source>
        <dbReference type="ARBA" id="ARBA00040743"/>
    </source>
</evidence>
<dbReference type="PANTHER" id="PTHR47529:SF1">
    <property type="entry name" value="PERIPLASMIC CHAPERONE PPID"/>
    <property type="match status" value="1"/>
</dbReference>
<dbReference type="PANTHER" id="PTHR47529">
    <property type="entry name" value="PEPTIDYL-PROLYL CIS-TRANS ISOMERASE D"/>
    <property type="match status" value="1"/>
</dbReference>
<evidence type="ECO:0000256" key="15">
    <source>
        <dbReference type="SAM" id="Phobius"/>
    </source>
</evidence>
<dbReference type="Pfam" id="PF13145">
    <property type="entry name" value="Rotamase_2"/>
    <property type="match status" value="2"/>
</dbReference>
<protein>
    <recommendedName>
        <fullName evidence="2">Parvulin-like PPIase</fullName>
    </recommendedName>
    <alternativeName>
        <fullName evidence="9">Peptidyl-prolyl cis-trans isomerase plp</fullName>
    </alternativeName>
    <alternativeName>
        <fullName evidence="12">Periplasmic chaperone PpiD</fullName>
    </alternativeName>
    <alternativeName>
        <fullName evidence="13">Periplasmic folding chaperone</fullName>
    </alternativeName>
    <alternativeName>
        <fullName evidence="10">Rotamase plp</fullName>
    </alternativeName>
</protein>
<evidence type="ECO:0000256" key="6">
    <source>
        <dbReference type="ARBA" id="ARBA00022989"/>
    </source>
</evidence>
<evidence type="ECO:0000256" key="13">
    <source>
        <dbReference type="ARBA" id="ARBA00042775"/>
    </source>
</evidence>
<evidence type="ECO:0000256" key="7">
    <source>
        <dbReference type="ARBA" id="ARBA00023136"/>
    </source>
</evidence>
<dbReference type="PROSITE" id="PS50198">
    <property type="entry name" value="PPIC_PPIASE_2"/>
    <property type="match status" value="1"/>
</dbReference>
<dbReference type="SUPFAM" id="SSF109998">
    <property type="entry name" value="Triger factor/SurA peptide-binding domain-like"/>
    <property type="match status" value="1"/>
</dbReference>
<reference evidence="17 18" key="1">
    <citation type="submission" date="2017-08" db="EMBL/GenBank/DDBJ databases">
        <title>Infants hospitalized years apart are colonized by the same room-sourced microbial strains.</title>
        <authorList>
            <person name="Brooks B."/>
            <person name="Olm M.R."/>
            <person name="Firek B.A."/>
            <person name="Baker R."/>
            <person name="Thomas B.C."/>
            <person name="Morowitz M.J."/>
            <person name="Banfield J.F."/>
        </authorList>
    </citation>
    <scope>NUCLEOTIDE SEQUENCE [LARGE SCALE GENOMIC DNA]</scope>
    <source>
        <strain evidence="17">S2_005_003_R2_43</strain>
    </source>
</reference>
<evidence type="ECO:0000256" key="14">
    <source>
        <dbReference type="PROSITE-ProRule" id="PRU00278"/>
    </source>
</evidence>
<comment type="caution">
    <text evidence="17">The sequence shown here is derived from an EMBL/GenBank/DDBJ whole genome shotgun (WGS) entry which is preliminary data.</text>
</comment>
<evidence type="ECO:0000256" key="11">
    <source>
        <dbReference type="ARBA" id="ARBA00038408"/>
    </source>
</evidence>
<evidence type="ECO:0000256" key="4">
    <source>
        <dbReference type="ARBA" id="ARBA00022519"/>
    </source>
</evidence>
<keyword evidence="3" id="KW-1003">Cell membrane</keyword>
<accession>A0A2W5KDG6</accession>
<dbReference type="EMBL" id="QFPN01000005">
    <property type="protein sequence ID" value="PZQ14921.1"/>
    <property type="molecule type" value="Genomic_DNA"/>
</dbReference>
<keyword evidence="6 15" id="KW-1133">Transmembrane helix</keyword>
<evidence type="ECO:0000256" key="5">
    <source>
        <dbReference type="ARBA" id="ARBA00022692"/>
    </source>
</evidence>
<keyword evidence="7 15" id="KW-0472">Membrane</keyword>
<evidence type="ECO:0000259" key="16">
    <source>
        <dbReference type="PROSITE" id="PS50198"/>
    </source>
</evidence>
<proteinExistence type="inferred from homology"/>
<evidence type="ECO:0000256" key="9">
    <source>
        <dbReference type="ARBA" id="ARBA00030642"/>
    </source>
</evidence>
<dbReference type="Proteomes" id="UP000249577">
    <property type="component" value="Unassembled WGS sequence"/>
</dbReference>
<dbReference type="GO" id="GO:0003755">
    <property type="term" value="F:peptidyl-prolyl cis-trans isomerase activity"/>
    <property type="evidence" value="ECO:0007669"/>
    <property type="project" value="UniProtKB-KW"/>
</dbReference>
<keyword evidence="14" id="KW-0697">Rotamase</keyword>
<dbReference type="Gene3D" id="3.10.50.40">
    <property type="match status" value="1"/>
</dbReference>
<feature type="domain" description="PpiC" evidence="16">
    <location>
        <begin position="267"/>
        <end position="355"/>
    </location>
</feature>
<evidence type="ECO:0000256" key="10">
    <source>
        <dbReference type="ARBA" id="ARBA00031484"/>
    </source>
</evidence>
<dbReference type="SUPFAM" id="SSF54534">
    <property type="entry name" value="FKBP-like"/>
    <property type="match status" value="1"/>
</dbReference>
<dbReference type="InterPro" id="IPR027304">
    <property type="entry name" value="Trigger_fact/SurA_dom_sf"/>
</dbReference>
<dbReference type="Pfam" id="PF13624">
    <property type="entry name" value="SurA_N_3"/>
    <property type="match status" value="1"/>
</dbReference>
<dbReference type="AlphaFoldDB" id="A0A2W5KDG6"/>
<dbReference type="InterPro" id="IPR052029">
    <property type="entry name" value="PpiD_chaperone"/>
</dbReference>
<evidence type="ECO:0000256" key="1">
    <source>
        <dbReference type="ARBA" id="ARBA00004382"/>
    </source>
</evidence>
<dbReference type="Gene3D" id="1.10.4030.10">
    <property type="entry name" value="Porin chaperone SurA, peptide-binding domain"/>
    <property type="match status" value="1"/>
</dbReference>
<keyword evidence="4" id="KW-0997">Cell inner membrane</keyword>
<evidence type="ECO:0000256" key="3">
    <source>
        <dbReference type="ARBA" id="ARBA00022475"/>
    </source>
</evidence>
<dbReference type="InterPro" id="IPR000297">
    <property type="entry name" value="PPIase_PpiC"/>
</dbReference>
<organism evidence="17 18">
    <name type="scientific">Ancylobacter novellus</name>
    <name type="common">Thiobacillus novellus</name>
    <dbReference type="NCBI Taxonomy" id="921"/>
    <lineage>
        <taxon>Bacteria</taxon>
        <taxon>Pseudomonadati</taxon>
        <taxon>Pseudomonadota</taxon>
        <taxon>Alphaproteobacteria</taxon>
        <taxon>Hyphomicrobiales</taxon>
        <taxon>Xanthobacteraceae</taxon>
        <taxon>Ancylobacter</taxon>
    </lineage>
</organism>
<sequence>MLQTLRSGAAGWVAKVFLGLLVLSFAVWGIEDIFRIGGGSKDAAVVGDRKISVEEYRQAYMNELRRIGQQAQREITPEQARMAGIGEKVLGDLVNEAAMDEKIAALKLSLTDDEVVREVQADEMFVGPTGGFDRSRFQAILGQNNLTENRYLQLQRQYSVRKQLIDALTSNIEAPEAFRRAIHAFNTDSRSISFISLKPEDASAVPAPTPEQLNAFYDQRKASFAAPEYRKIALLSLDPKAVAQTVQVPDADLKAYYDANQPKYAELEKRSIEQITFPSMEVAKAAADDIKSGKKLFEQVMAEQKLKPEDIYLGDLTKAQMFDQKIADAAFALPQGQVSDPVQGSYSTVLLRVTGVQQQKLKSFEDVKNEIRQVMAEERARRDALSLHDKIDEARLGGATLEEAAKTANLTVREIAAVDANGAGSDGQPVADIPMASKVLEAAFRTEPGDVAPTLQDGDSYAWIDVRGVTPARDRSFDEVKAQVETRWREEQAEQRLDARAKTAVDELKQGKSLDDVASQFKTGVEQAETTRLGGAPSITAAQAKAIFQTPVDGFGQTPTDQNGGRLVYKVTADNERPFDPAQPDDSGQIEKISQSMGNDVVTSLVRQLRDQLGAKIDPAAVSQVAGGGAS</sequence>
<keyword evidence="8" id="KW-0143">Chaperone</keyword>
<evidence type="ECO:0000256" key="2">
    <source>
        <dbReference type="ARBA" id="ARBA00018370"/>
    </source>
</evidence>
<keyword evidence="5 15" id="KW-0812">Transmembrane</keyword>
<dbReference type="GO" id="GO:0005886">
    <property type="term" value="C:plasma membrane"/>
    <property type="evidence" value="ECO:0007669"/>
    <property type="project" value="UniProtKB-SubCell"/>
</dbReference>